<gene>
    <name evidence="1" type="ORF">C4B59_08775</name>
</gene>
<sequence>MKKTFIFGMVLIVMMICVSSAAAQDTVTRDLPDSADADTTITVNLAVDVETTAGSLLIDEVVPSGWTVVSATNDGDYATLAGHIYWTKLSSVTDATYSYTIQIPADASGTHMFGGTYMFDTMAADAIIHGDTEITVGTELPTPELTSCVIDPTSPVVQGTNITVDCLFSEKVTYEIRIENATGYLVEELGSGTAKDPQKKWWNTTTETPVGIYTVNVTMDNSTSGMSSYNNTNTIEVTPAGDPTPPVITDVTCDTPTTDSVNITWTTDEGSDSLVKYGTVSGTYTVEVSDATMTTSHSIMLTGLDADTDYYFVVNSTDASDNSAESVESSFKTAIVVAVQDTVTRDLPDSADADTTITVNLAVDVETTAGSLLIDEVVPSGWTVVSATNDGDYATLAGHIYWTKLSSVTDATYSYTIQIPADASGTHMFGGTYMFDTMAADAIIHGDTEITVGTELPTPELTSCVIDPTSPVVQGTNITVDCLFSEKVTYEIRIENATGYLVEELGSGTAKDPQKKWWNTTTETPVGIYTVNVTMDNSTSGMSSYNNTNTIEVTAEGVMTTYYGDADGDGYGDPENTTEAYSAPTGYVTDNTDCDDTNADVNPGATEVCGNGIDDNCDGQIDEGCTLTTYYGDADGDGYGDPTNTTEAYSAPAGYVADNTDCDDTNAAVNPGATEVCNGIDDNCDGQVDEGVMTTYYGDADGDGYGDPTNTTDACSAPDGYVTDNTDCDDTNADVNPGATEVRNGIDDNCDGQIDEGCPIIWSATLSPNVIQSDGTDSTTLTVLASDDVGIASVIVNLSAIGGPDKQTLTQQGEIVANVGTWTTTINTTRAGTFELPVTAIDDDDSSATTYVTLTAGPNTYTLSLKQGWNVISLPYNVTAVGIDTTQKLGDLIIGAGEDCYYVAWFNATSQTMVSDIIIPPEGVPQDTTYPIMGGLGYFVFVEGDLDVVVAGTPW</sequence>
<organism evidence="1 2">
    <name type="scientific">Candidatus Methanogaster sp</name>
    <dbReference type="NCBI Taxonomy" id="3386292"/>
    <lineage>
        <taxon>Archaea</taxon>
        <taxon>Methanobacteriati</taxon>
        <taxon>Methanobacteriota</taxon>
        <taxon>Stenosarchaea group</taxon>
        <taxon>Methanomicrobia</taxon>
        <taxon>Methanosarcinales</taxon>
        <taxon>ANME-2 cluster</taxon>
        <taxon>Candidatus Methanogasteraceae</taxon>
        <taxon>Candidatus Methanogaster</taxon>
    </lineage>
</organism>
<accession>A0AC61L2T5</accession>
<dbReference type="EMBL" id="PQXF01000014">
    <property type="protein sequence ID" value="PXF60603.1"/>
    <property type="molecule type" value="Genomic_DNA"/>
</dbReference>
<evidence type="ECO:0000313" key="2">
    <source>
        <dbReference type="Proteomes" id="UP000248329"/>
    </source>
</evidence>
<comment type="caution">
    <text evidence="1">The sequence shown here is derived from an EMBL/GenBank/DDBJ whole genome shotgun (WGS) entry which is preliminary data.</text>
</comment>
<protein>
    <submittedName>
        <fullName evidence="1">Uncharacterized protein</fullName>
    </submittedName>
</protein>
<proteinExistence type="predicted"/>
<reference evidence="1" key="1">
    <citation type="submission" date="2018-01" db="EMBL/GenBank/DDBJ databases">
        <authorList>
            <person name="Krukenberg V."/>
        </authorList>
    </citation>
    <scope>NUCLEOTIDE SEQUENCE</scope>
    <source>
        <strain evidence="1">E20ANME2</strain>
    </source>
</reference>
<evidence type="ECO:0000313" key="1">
    <source>
        <dbReference type="EMBL" id="PXF60603.1"/>
    </source>
</evidence>
<name>A0AC61L2T5_9EURY</name>
<dbReference type="Proteomes" id="UP000248329">
    <property type="component" value="Unassembled WGS sequence"/>
</dbReference>